<dbReference type="AlphaFoldDB" id="A0A7C8ZXI3"/>
<evidence type="ECO:0000313" key="1">
    <source>
        <dbReference type="EMBL" id="MBA4654192.1"/>
    </source>
</evidence>
<accession>A0A7C8ZXI3</accession>
<dbReference type="EMBL" id="GISG01182509">
    <property type="protein sequence ID" value="MBA4654192.1"/>
    <property type="molecule type" value="Transcribed_RNA"/>
</dbReference>
<protein>
    <submittedName>
        <fullName evidence="1">Uncharacterized protein</fullName>
    </submittedName>
</protein>
<sequence length="217" mass="23705">MNLRKRKKEPPDLPPGLYGSLFGGRSPSDPAMSLLLSEYTFLRHPYPGPNLCHSSVHPFCSNLLYLQRSDLSLHIPTGFRSSVLFGSYAWPSHPLVPASSASQIGPNLGCVGLGDSQQSSRGCRWVYGMPQFVDSAATSAHLKEIGRCSPNLSQGLYCCSEQAVTEGQMLTVSLLIRLLGLRSESQAFKQATGYMTNGRKAQLKLTAEYYLKPTAAY</sequence>
<reference evidence="1" key="2">
    <citation type="submission" date="2020-07" db="EMBL/GenBank/DDBJ databases">
        <authorList>
            <person name="Vera ALvarez R."/>
            <person name="Arias-Moreno D.M."/>
            <person name="Jimenez-Jacinto V."/>
            <person name="Jimenez-Bremont J.F."/>
            <person name="Swaminathan K."/>
            <person name="Moose S.P."/>
            <person name="Guerrero-Gonzalez M.L."/>
            <person name="Marino-Ramirez L."/>
            <person name="Landsman D."/>
            <person name="Rodriguez-Kessler M."/>
            <person name="Delgado-Sanchez P."/>
        </authorList>
    </citation>
    <scope>NUCLEOTIDE SEQUENCE</scope>
    <source>
        <tissue evidence="1">Cladode</tissue>
    </source>
</reference>
<name>A0A7C8ZXI3_OPUST</name>
<proteinExistence type="predicted"/>
<organism evidence="1">
    <name type="scientific">Opuntia streptacantha</name>
    <name type="common">Prickly pear cactus</name>
    <name type="synonym">Opuntia cardona</name>
    <dbReference type="NCBI Taxonomy" id="393608"/>
    <lineage>
        <taxon>Eukaryota</taxon>
        <taxon>Viridiplantae</taxon>
        <taxon>Streptophyta</taxon>
        <taxon>Embryophyta</taxon>
        <taxon>Tracheophyta</taxon>
        <taxon>Spermatophyta</taxon>
        <taxon>Magnoliopsida</taxon>
        <taxon>eudicotyledons</taxon>
        <taxon>Gunneridae</taxon>
        <taxon>Pentapetalae</taxon>
        <taxon>Caryophyllales</taxon>
        <taxon>Cactineae</taxon>
        <taxon>Cactaceae</taxon>
        <taxon>Opuntioideae</taxon>
        <taxon>Opuntia</taxon>
    </lineage>
</organism>
<reference evidence="1" key="1">
    <citation type="journal article" date="2013" name="J. Plant Res.">
        <title>Effect of fungi and light on seed germination of three Opuntia species from semiarid lands of central Mexico.</title>
        <authorList>
            <person name="Delgado-Sanchez P."/>
            <person name="Jimenez-Bremont J.F."/>
            <person name="Guerrero-Gonzalez Mde L."/>
            <person name="Flores J."/>
        </authorList>
    </citation>
    <scope>NUCLEOTIDE SEQUENCE</scope>
    <source>
        <tissue evidence="1">Cladode</tissue>
    </source>
</reference>